<dbReference type="EMBL" id="KX557272">
    <property type="protein sequence ID" value="AOE43698.1"/>
    <property type="molecule type" value="Genomic_DNA"/>
</dbReference>
<keyword evidence="2" id="KW-1185">Reference proteome</keyword>
<proteinExistence type="predicted"/>
<name>A0A1B3AY74_9CAUD</name>
<dbReference type="KEGG" id="vg:29080271"/>
<gene>
    <name evidence="1" type="primary">7</name>
    <name evidence="1" type="ORF">SEA_BANTAM_7</name>
</gene>
<protein>
    <submittedName>
        <fullName evidence="1">Uncharacterized protein</fullName>
    </submittedName>
</protein>
<dbReference type="GeneID" id="29080271"/>
<evidence type="ECO:0000313" key="1">
    <source>
        <dbReference type="EMBL" id="AOE43698.1"/>
    </source>
</evidence>
<accession>A0A1B3AY74</accession>
<evidence type="ECO:0000313" key="2">
    <source>
        <dbReference type="Proteomes" id="UP000202170"/>
    </source>
</evidence>
<reference evidence="2" key="1">
    <citation type="submission" date="2016-07" db="EMBL/GenBank/DDBJ databases">
        <authorList>
            <person name="Florea S."/>
            <person name="Webb J.S."/>
            <person name="Jaromczyk J."/>
            <person name="Schardl C.L."/>
        </authorList>
    </citation>
    <scope>NUCLEOTIDE SEQUENCE [LARGE SCALE GENOMIC DNA]</scope>
</reference>
<dbReference type="RefSeq" id="YP_009287477.1">
    <property type="nucleotide sequence ID" value="NC_031074.1"/>
</dbReference>
<organism evidence="1 2">
    <name type="scientific">Gordonia phage Bantam</name>
    <dbReference type="NCBI Taxonomy" id="1887641"/>
    <lineage>
        <taxon>Viruses</taxon>
        <taxon>Duplodnaviria</taxon>
        <taxon>Heunggongvirae</taxon>
        <taxon>Uroviricota</taxon>
        <taxon>Caudoviricetes</taxon>
        <taxon>Bantamvirus</taxon>
        <taxon>Bantamvirus bantam</taxon>
    </lineage>
</organism>
<sequence>MTVALPRFAMLCFDRETNELIMQAENVELVPPGMAYEVDKPEDLYPWDLDRHWTIPPRRRIEATFRFLDDEKLGYAYRRILTRRERAVVEELLSGVG</sequence>
<dbReference type="Proteomes" id="UP000202170">
    <property type="component" value="Segment"/>
</dbReference>